<dbReference type="SMART" id="SM00587">
    <property type="entry name" value="CHK"/>
    <property type="match status" value="1"/>
</dbReference>
<dbReference type="PANTHER" id="PTHR11012:SF56">
    <property type="entry name" value="CHK KINASE-LIKE DOMAIN-CONTAINING PROTEIN-RELATED"/>
    <property type="match status" value="1"/>
</dbReference>
<accession>A0A146LMC1</accession>
<reference evidence="2" key="1">
    <citation type="journal article" date="2016" name="Gigascience">
        <title>De novo construction of an expanded transcriptome assembly for the western tarnished plant bug, Lygus hesperus.</title>
        <authorList>
            <person name="Tassone E.E."/>
            <person name="Geib S.M."/>
            <person name="Hall B."/>
            <person name="Fabrick J.A."/>
            <person name="Brent C.S."/>
            <person name="Hull J.J."/>
        </authorList>
    </citation>
    <scope>NUCLEOTIDE SEQUENCE</scope>
</reference>
<dbReference type="InterPro" id="IPR015897">
    <property type="entry name" value="CHK_kinase-like"/>
</dbReference>
<feature type="non-terminal residue" evidence="2">
    <location>
        <position position="1"/>
    </location>
</feature>
<feature type="domain" description="CHK kinase-like" evidence="1">
    <location>
        <begin position="136"/>
        <end position="331"/>
    </location>
</feature>
<evidence type="ECO:0000259" key="1">
    <source>
        <dbReference type="SMART" id="SM00587"/>
    </source>
</evidence>
<dbReference type="InterPro" id="IPR011009">
    <property type="entry name" value="Kinase-like_dom_sf"/>
</dbReference>
<evidence type="ECO:0000313" key="2">
    <source>
        <dbReference type="EMBL" id="JAQ09174.1"/>
    </source>
</evidence>
<dbReference type="AlphaFoldDB" id="A0A146LMC1"/>
<dbReference type="Pfam" id="PF02958">
    <property type="entry name" value="EcKL"/>
    <property type="match status" value="1"/>
</dbReference>
<dbReference type="InterPro" id="IPR004119">
    <property type="entry name" value="EcKL"/>
</dbReference>
<name>A0A146LMC1_LYGHE</name>
<protein>
    <recommendedName>
        <fullName evidence="1">CHK kinase-like domain-containing protein</fullName>
    </recommendedName>
</protein>
<sequence>FRETNLKAVSNIDEKFLQDVMIRELPKEGLQVERVKLLKLSPFDKVGTVFGSDRTRAELEIVLKSGEILKKSVVIVDIPNDDRVEVIKKLGLFETEINMYHHVLPAMDEYLHKFQDDYARNKMWLKAYDFKEFTRLIIQDVDFLKYYKKHSYEGLNMEHSKIALDALAKFHALGAVLKEKNIIDIKPFDKSTGQKMDRNDWYVKVFQQFAKSIRSYWGAEWEPTAKYFEDKSKTVFHELLDIFKRDESKFNTINSGFFYIDNNYYKYESAGHKNPVGLKTMIFQNAYYNSPAFDLQMFMFTSLEPKLMIDEARRDELIHFYAQKLVEYLKKYGYEKSYTVEEFYHEDRRTELLGLANAITFLGDIYQKNSHVEVTDEFFLESTHSKDDFDRKGLANPTFIKVMKALITMARKHGAIKY</sequence>
<dbReference type="EMBL" id="GDHC01009455">
    <property type="protein sequence ID" value="JAQ09174.1"/>
    <property type="molecule type" value="Transcribed_RNA"/>
</dbReference>
<proteinExistence type="predicted"/>
<organism evidence="2">
    <name type="scientific">Lygus hesperus</name>
    <name type="common">Western plant bug</name>
    <dbReference type="NCBI Taxonomy" id="30085"/>
    <lineage>
        <taxon>Eukaryota</taxon>
        <taxon>Metazoa</taxon>
        <taxon>Ecdysozoa</taxon>
        <taxon>Arthropoda</taxon>
        <taxon>Hexapoda</taxon>
        <taxon>Insecta</taxon>
        <taxon>Pterygota</taxon>
        <taxon>Neoptera</taxon>
        <taxon>Paraneoptera</taxon>
        <taxon>Hemiptera</taxon>
        <taxon>Heteroptera</taxon>
        <taxon>Panheteroptera</taxon>
        <taxon>Cimicomorpha</taxon>
        <taxon>Miridae</taxon>
        <taxon>Mirini</taxon>
        <taxon>Lygus</taxon>
    </lineage>
</organism>
<gene>
    <name evidence="2" type="ORF">g.38864</name>
</gene>
<dbReference type="SUPFAM" id="SSF56112">
    <property type="entry name" value="Protein kinase-like (PK-like)"/>
    <property type="match status" value="1"/>
</dbReference>
<dbReference type="PANTHER" id="PTHR11012">
    <property type="entry name" value="PROTEIN KINASE-LIKE DOMAIN-CONTAINING"/>
    <property type="match status" value="1"/>
</dbReference>